<dbReference type="InterPro" id="IPR009000">
    <property type="entry name" value="Transl_B-barrel_sf"/>
</dbReference>
<dbReference type="SUPFAM" id="SSF54980">
    <property type="entry name" value="EF-G C-terminal domain-like"/>
    <property type="match status" value="2"/>
</dbReference>
<dbReference type="Gene3D" id="3.40.50.300">
    <property type="entry name" value="P-loop containing nucleotide triphosphate hydrolases"/>
    <property type="match status" value="1"/>
</dbReference>
<evidence type="ECO:0000313" key="5">
    <source>
        <dbReference type="EMBL" id="MBB4922478.1"/>
    </source>
</evidence>
<dbReference type="Proteomes" id="UP000540506">
    <property type="component" value="Unassembled WGS sequence"/>
</dbReference>
<dbReference type="SUPFAM" id="SSF50447">
    <property type="entry name" value="Translation proteins"/>
    <property type="match status" value="1"/>
</dbReference>
<dbReference type="PANTHER" id="PTHR43261:SF1">
    <property type="entry name" value="RIBOSOME-RELEASING FACTOR 2, MITOCHONDRIAL"/>
    <property type="match status" value="1"/>
</dbReference>
<keyword evidence="3" id="KW-0342">GTP-binding</keyword>
<keyword evidence="1" id="KW-0547">Nucleotide-binding</keyword>
<dbReference type="Pfam" id="PF00679">
    <property type="entry name" value="EFG_C"/>
    <property type="match status" value="1"/>
</dbReference>
<evidence type="ECO:0000256" key="2">
    <source>
        <dbReference type="ARBA" id="ARBA00022917"/>
    </source>
</evidence>
<dbReference type="PRINTS" id="PR01037">
    <property type="entry name" value="TCRTETOQM"/>
</dbReference>
<dbReference type="PRINTS" id="PR00315">
    <property type="entry name" value="ELONGATNFCT"/>
</dbReference>
<dbReference type="CDD" id="cd04168">
    <property type="entry name" value="TetM_like"/>
    <property type="match status" value="1"/>
</dbReference>
<dbReference type="InterPro" id="IPR020568">
    <property type="entry name" value="Ribosomal_Su5_D2-typ_SF"/>
</dbReference>
<dbReference type="GO" id="GO:0006412">
    <property type="term" value="P:translation"/>
    <property type="evidence" value="ECO:0007669"/>
    <property type="project" value="UniProtKB-KW"/>
</dbReference>
<dbReference type="Gene3D" id="3.30.230.10">
    <property type="match status" value="1"/>
</dbReference>
<dbReference type="InterPro" id="IPR035647">
    <property type="entry name" value="EFG_III/V"/>
</dbReference>
<dbReference type="InterPro" id="IPR005225">
    <property type="entry name" value="Small_GTP-bd"/>
</dbReference>
<dbReference type="SMART" id="SM00889">
    <property type="entry name" value="EFG_IV"/>
    <property type="match status" value="1"/>
</dbReference>
<evidence type="ECO:0000256" key="3">
    <source>
        <dbReference type="ARBA" id="ARBA00023134"/>
    </source>
</evidence>
<comment type="caution">
    <text evidence="5">The sequence shown here is derived from an EMBL/GenBank/DDBJ whole genome shotgun (WGS) entry which is preliminary data.</text>
</comment>
<dbReference type="GO" id="GO:0005525">
    <property type="term" value="F:GTP binding"/>
    <property type="evidence" value="ECO:0007669"/>
    <property type="project" value="UniProtKB-KW"/>
</dbReference>
<dbReference type="PROSITE" id="PS51722">
    <property type="entry name" value="G_TR_2"/>
    <property type="match status" value="1"/>
</dbReference>
<dbReference type="PROSITE" id="PS00301">
    <property type="entry name" value="G_TR_1"/>
    <property type="match status" value="1"/>
</dbReference>
<dbReference type="InterPro" id="IPR014721">
    <property type="entry name" value="Ribsml_uS5_D2-typ_fold_subgr"/>
</dbReference>
<dbReference type="InterPro" id="IPR000795">
    <property type="entry name" value="T_Tr_GTP-bd_dom"/>
</dbReference>
<evidence type="ECO:0000259" key="4">
    <source>
        <dbReference type="PROSITE" id="PS51722"/>
    </source>
</evidence>
<feature type="domain" description="Tr-type G" evidence="4">
    <location>
        <begin position="1"/>
        <end position="251"/>
    </location>
</feature>
<keyword evidence="6" id="KW-1185">Reference proteome</keyword>
<dbReference type="SUPFAM" id="SSF52540">
    <property type="entry name" value="P-loop containing nucleoside triphosphate hydrolases"/>
    <property type="match status" value="1"/>
</dbReference>
<dbReference type="GO" id="GO:0003924">
    <property type="term" value="F:GTPase activity"/>
    <property type="evidence" value="ECO:0007669"/>
    <property type="project" value="InterPro"/>
</dbReference>
<gene>
    <name evidence="5" type="ORF">FHR34_001471</name>
</gene>
<reference evidence="5 6" key="1">
    <citation type="submission" date="2020-08" db="EMBL/GenBank/DDBJ databases">
        <title>Sequencing the genomes of 1000 actinobacteria strains.</title>
        <authorList>
            <person name="Klenk H.-P."/>
        </authorList>
    </citation>
    <scope>NUCLEOTIDE SEQUENCE [LARGE SCALE GENOMIC DNA]</scope>
    <source>
        <strain evidence="5 6">DSM 41654</strain>
    </source>
</reference>
<dbReference type="SUPFAM" id="SSF54211">
    <property type="entry name" value="Ribosomal protein S5 domain 2-like"/>
    <property type="match status" value="1"/>
</dbReference>
<protein>
    <submittedName>
        <fullName evidence="5">Ribosomal protection tetracycline resistance protein</fullName>
    </submittedName>
</protein>
<dbReference type="Pfam" id="PF00009">
    <property type="entry name" value="GTP_EFTU"/>
    <property type="match status" value="1"/>
</dbReference>
<evidence type="ECO:0000313" key="6">
    <source>
        <dbReference type="Proteomes" id="UP000540506"/>
    </source>
</evidence>
<dbReference type="NCBIfam" id="TIGR00231">
    <property type="entry name" value="small_GTP"/>
    <property type="match status" value="1"/>
</dbReference>
<dbReference type="InterPro" id="IPR005517">
    <property type="entry name" value="Transl_elong_EFG/EF2_IV"/>
</dbReference>
<organism evidence="5 6">
    <name type="scientific">Kitasatospora kifunensis</name>
    <name type="common">Streptomyces kifunensis</name>
    <dbReference type="NCBI Taxonomy" id="58351"/>
    <lineage>
        <taxon>Bacteria</taxon>
        <taxon>Bacillati</taxon>
        <taxon>Actinomycetota</taxon>
        <taxon>Actinomycetes</taxon>
        <taxon>Kitasatosporales</taxon>
        <taxon>Streptomycetaceae</taxon>
        <taxon>Kitasatospora</taxon>
    </lineage>
</organism>
<dbReference type="Pfam" id="PF03764">
    <property type="entry name" value="EFG_IV"/>
    <property type="match status" value="1"/>
</dbReference>
<dbReference type="AlphaFoldDB" id="A0A7W7QZN2"/>
<dbReference type="GO" id="GO:0032790">
    <property type="term" value="P:ribosome disassembly"/>
    <property type="evidence" value="ECO:0007669"/>
    <property type="project" value="TreeGrafter"/>
</dbReference>
<dbReference type="Gene3D" id="3.30.70.870">
    <property type="entry name" value="Elongation Factor G (Translational Gtpase), domain 3"/>
    <property type="match status" value="1"/>
</dbReference>
<proteinExistence type="predicted"/>
<sequence length="661" mass="71087">MTTVNIGILAHVDAGKTSLTERLLYSAGVIDRIGSVDRGDTQTDSHELERQRGITIRSAVVSFTIGGVKVNLVDTPGHPDFISEVERALGILDGVVLVVSAVEGVQAQTRLLMRTLIKLRLPVLVFVNKIDRRGARDAELLAQIRAELTPAAVLMSRVARLGTPQARAIARSVTQEDFATELAEALGEHDDAFLARYLGDGPALAAADYTAALARQTRAAEVHPVFFGSAVADTGIAELVEGITGLLPERSCASAGGGLRGTVFKIERGWAGEKIAYVRLHAGTLEPRAKVSIHRPDRHGASTELTGRATAVEVIDQGAALVERTAGAGDIAKVRGLKGIRIGDQLGSAERLGGQQLFAPPTLETVIRATSPGAAPELYEALLQLADQDPLINLRVDQREAERQVSLSLYGEVQKEVIKATLAQEHHLDVVFEDTRIICVERPIGVGEAVEEIDGRSRTLFWATVGLRVEPGEMGSGIVFRRAVELGSLPAAFHRGIEEAVHATLQQGLWGWEVLDILVTLTHSGFASPISAAGDFRKLTPLVLMDALKQAGTQVLEPVHRFELEAPAEHASAVLLKLAECGATPEATTPRGSTYLIEGLLPARVVQEFEQRLPGLSQGEGVLLTRFHGFRPVAGPAPSRRRTDTNPLDRKEYLLRTFGRI</sequence>
<accession>A0A7W7QZN2</accession>
<dbReference type="InterPro" id="IPR027417">
    <property type="entry name" value="P-loop_NTPase"/>
</dbReference>
<dbReference type="Gene3D" id="2.40.30.10">
    <property type="entry name" value="Translation factors"/>
    <property type="match status" value="1"/>
</dbReference>
<dbReference type="InterPro" id="IPR031157">
    <property type="entry name" value="G_TR_CS"/>
</dbReference>
<dbReference type="RefSeq" id="WP_184934645.1">
    <property type="nucleotide sequence ID" value="NZ_JACHJV010000001.1"/>
</dbReference>
<keyword evidence="2" id="KW-0648">Protein biosynthesis</keyword>
<dbReference type="EMBL" id="JACHJV010000001">
    <property type="protein sequence ID" value="MBB4922478.1"/>
    <property type="molecule type" value="Genomic_DNA"/>
</dbReference>
<dbReference type="InterPro" id="IPR000640">
    <property type="entry name" value="EFG_V-like"/>
</dbReference>
<name>A0A7W7QZN2_KITKI</name>
<dbReference type="PANTHER" id="PTHR43261">
    <property type="entry name" value="TRANSLATION ELONGATION FACTOR G-RELATED"/>
    <property type="match status" value="1"/>
</dbReference>
<evidence type="ECO:0000256" key="1">
    <source>
        <dbReference type="ARBA" id="ARBA00022741"/>
    </source>
</evidence>
<dbReference type="CDD" id="cd01684">
    <property type="entry name" value="Tet_like_IV"/>
    <property type="match status" value="1"/>
</dbReference>